<keyword evidence="2" id="KW-1185">Reference proteome</keyword>
<sequence>MREKKVRGIKRKSYKMIERIKENTLEFPTEFFNGYWHLHLPVAQDFISSKKTPKKIKRLCIQTLLDRAEHLMGLKPNDKEIYRVVVAVDLPDLWGSQIIVFKGDSHFKDFLNRNDEYQKWLHLSDDRNIQIEWRLSVPNDLKISGFKEVITDEDGYHYEGEIWFIGDLK</sequence>
<dbReference type="RefSeq" id="WP_186868904.1">
    <property type="nucleotide sequence ID" value="NZ_JACOOL010000003.1"/>
</dbReference>
<name>A0A923RGU5_9BACI</name>
<organism evidence="1 2">
    <name type="scientific">Ornithinibacillus hominis</name>
    <dbReference type="NCBI Taxonomy" id="2763055"/>
    <lineage>
        <taxon>Bacteria</taxon>
        <taxon>Bacillati</taxon>
        <taxon>Bacillota</taxon>
        <taxon>Bacilli</taxon>
        <taxon>Bacillales</taxon>
        <taxon>Bacillaceae</taxon>
        <taxon>Ornithinibacillus</taxon>
    </lineage>
</organism>
<proteinExistence type="predicted"/>
<reference evidence="1" key="1">
    <citation type="submission" date="2020-08" db="EMBL/GenBank/DDBJ databases">
        <title>Genome public.</title>
        <authorList>
            <person name="Liu C."/>
            <person name="Sun Q."/>
        </authorList>
    </citation>
    <scope>NUCLEOTIDE SEQUENCE</scope>
    <source>
        <strain evidence="1">BX22</strain>
    </source>
</reference>
<gene>
    <name evidence="1" type="ORF">H8S33_05010</name>
</gene>
<accession>A0A923RGU5</accession>
<dbReference type="InterPro" id="IPR025075">
    <property type="entry name" value="DUF3916"/>
</dbReference>
<dbReference type="Pfam" id="PF13079">
    <property type="entry name" value="DUF3916"/>
    <property type="match status" value="1"/>
</dbReference>
<dbReference type="AlphaFoldDB" id="A0A923RGU5"/>
<dbReference type="Proteomes" id="UP000637359">
    <property type="component" value="Unassembled WGS sequence"/>
</dbReference>
<comment type="caution">
    <text evidence="1">The sequence shown here is derived from an EMBL/GenBank/DDBJ whole genome shotgun (WGS) entry which is preliminary data.</text>
</comment>
<evidence type="ECO:0000313" key="2">
    <source>
        <dbReference type="Proteomes" id="UP000637359"/>
    </source>
</evidence>
<dbReference type="EMBL" id="JACOOL010000003">
    <property type="protein sequence ID" value="MBC5636186.1"/>
    <property type="molecule type" value="Genomic_DNA"/>
</dbReference>
<protein>
    <submittedName>
        <fullName evidence="1">DUF3916 domain-containing protein</fullName>
    </submittedName>
</protein>
<evidence type="ECO:0000313" key="1">
    <source>
        <dbReference type="EMBL" id="MBC5636186.1"/>
    </source>
</evidence>